<organism evidence="2 3">
    <name type="scientific">Rhipicephalus microplus</name>
    <name type="common">Cattle tick</name>
    <name type="synonym">Boophilus microplus</name>
    <dbReference type="NCBI Taxonomy" id="6941"/>
    <lineage>
        <taxon>Eukaryota</taxon>
        <taxon>Metazoa</taxon>
        <taxon>Ecdysozoa</taxon>
        <taxon>Arthropoda</taxon>
        <taxon>Chelicerata</taxon>
        <taxon>Arachnida</taxon>
        <taxon>Acari</taxon>
        <taxon>Parasitiformes</taxon>
        <taxon>Ixodida</taxon>
        <taxon>Ixodoidea</taxon>
        <taxon>Ixodidae</taxon>
        <taxon>Rhipicephalinae</taxon>
        <taxon>Rhipicephalus</taxon>
        <taxon>Boophilus</taxon>
    </lineage>
</organism>
<protein>
    <submittedName>
        <fullName evidence="2">Uncharacterized protein</fullName>
    </submittedName>
</protein>
<accession>A0A9J6D9U6</accession>
<evidence type="ECO:0000256" key="1">
    <source>
        <dbReference type="SAM" id="MobiDB-lite"/>
    </source>
</evidence>
<dbReference type="AlphaFoldDB" id="A0A9J6D9U6"/>
<dbReference type="Proteomes" id="UP000821866">
    <property type="component" value="Chromosome 8"/>
</dbReference>
<feature type="compositionally biased region" description="Gly residues" evidence="1">
    <location>
        <begin position="57"/>
        <end position="67"/>
    </location>
</feature>
<feature type="compositionally biased region" description="Low complexity" evidence="1">
    <location>
        <begin position="47"/>
        <end position="56"/>
    </location>
</feature>
<keyword evidence="3" id="KW-1185">Reference proteome</keyword>
<evidence type="ECO:0000313" key="3">
    <source>
        <dbReference type="Proteomes" id="UP000821866"/>
    </source>
</evidence>
<feature type="region of interest" description="Disordered" evidence="1">
    <location>
        <begin position="25"/>
        <end position="70"/>
    </location>
</feature>
<evidence type="ECO:0000313" key="2">
    <source>
        <dbReference type="EMBL" id="KAH8018590.1"/>
    </source>
</evidence>
<name>A0A9J6D9U6_RHIMP</name>
<comment type="caution">
    <text evidence="2">The sequence shown here is derived from an EMBL/GenBank/DDBJ whole genome shotgun (WGS) entry which is preliminary data.</text>
</comment>
<dbReference type="EMBL" id="JABSTU010000010">
    <property type="protein sequence ID" value="KAH8018590.1"/>
    <property type="molecule type" value="Genomic_DNA"/>
</dbReference>
<sequence length="205" mass="21018">MKWCGNPCGLLSSPVKCLLASRPPGQPFDASSCGSGRRPLRGEAAARPEAPPEGVRGPTGAGPGVGAGQRPAAAVADDLAAAFRSGRPVLVPCPIQVGAPLGVPRQAPRFTGSEKTPFPDPMRRFGEILRSGLLASSPFGRAPQPGSVLAAVPELTDSPGGTWSRPCRVSVPVRAARKSALCNRARLTGAGTPDPAVRHGRSRLV</sequence>
<gene>
    <name evidence="2" type="ORF">HPB51_009029</name>
</gene>
<reference evidence="2" key="2">
    <citation type="submission" date="2021-09" db="EMBL/GenBank/DDBJ databases">
        <authorList>
            <person name="Jia N."/>
            <person name="Wang J."/>
            <person name="Shi W."/>
            <person name="Du L."/>
            <person name="Sun Y."/>
            <person name="Zhan W."/>
            <person name="Jiang J."/>
            <person name="Wang Q."/>
            <person name="Zhang B."/>
            <person name="Ji P."/>
            <person name="Sakyi L.B."/>
            <person name="Cui X."/>
            <person name="Yuan T."/>
            <person name="Jiang B."/>
            <person name="Yang W."/>
            <person name="Lam T.T.-Y."/>
            <person name="Chang Q."/>
            <person name="Ding S."/>
            <person name="Wang X."/>
            <person name="Zhu J."/>
            <person name="Ruan X."/>
            <person name="Zhao L."/>
            <person name="Wei J."/>
            <person name="Que T."/>
            <person name="Du C."/>
            <person name="Cheng J."/>
            <person name="Dai P."/>
            <person name="Han X."/>
            <person name="Huang E."/>
            <person name="Gao Y."/>
            <person name="Liu J."/>
            <person name="Shao H."/>
            <person name="Ye R."/>
            <person name="Li L."/>
            <person name="Wei W."/>
            <person name="Wang X."/>
            <person name="Wang C."/>
            <person name="Huo Q."/>
            <person name="Li W."/>
            <person name="Guo W."/>
            <person name="Chen H."/>
            <person name="Chen S."/>
            <person name="Zhou L."/>
            <person name="Zhou L."/>
            <person name="Ni X."/>
            <person name="Tian J."/>
            <person name="Zhou Y."/>
            <person name="Sheng Y."/>
            <person name="Liu T."/>
            <person name="Pan Y."/>
            <person name="Xia L."/>
            <person name="Li J."/>
            <person name="Zhao F."/>
            <person name="Cao W."/>
        </authorList>
    </citation>
    <scope>NUCLEOTIDE SEQUENCE</scope>
    <source>
        <strain evidence="2">Rmic-2018</strain>
        <tissue evidence="2">Larvae</tissue>
    </source>
</reference>
<proteinExistence type="predicted"/>
<reference evidence="2" key="1">
    <citation type="journal article" date="2020" name="Cell">
        <title>Large-Scale Comparative Analyses of Tick Genomes Elucidate Their Genetic Diversity and Vector Capacities.</title>
        <authorList>
            <consortium name="Tick Genome and Microbiome Consortium (TIGMIC)"/>
            <person name="Jia N."/>
            <person name="Wang J."/>
            <person name="Shi W."/>
            <person name="Du L."/>
            <person name="Sun Y."/>
            <person name="Zhan W."/>
            <person name="Jiang J.F."/>
            <person name="Wang Q."/>
            <person name="Zhang B."/>
            <person name="Ji P."/>
            <person name="Bell-Sakyi L."/>
            <person name="Cui X.M."/>
            <person name="Yuan T.T."/>
            <person name="Jiang B.G."/>
            <person name="Yang W.F."/>
            <person name="Lam T.T."/>
            <person name="Chang Q.C."/>
            <person name="Ding S.J."/>
            <person name="Wang X.J."/>
            <person name="Zhu J.G."/>
            <person name="Ruan X.D."/>
            <person name="Zhao L."/>
            <person name="Wei J.T."/>
            <person name="Ye R.Z."/>
            <person name="Que T.C."/>
            <person name="Du C.H."/>
            <person name="Zhou Y.H."/>
            <person name="Cheng J.X."/>
            <person name="Dai P.F."/>
            <person name="Guo W.B."/>
            <person name="Han X.H."/>
            <person name="Huang E.J."/>
            <person name="Li L.F."/>
            <person name="Wei W."/>
            <person name="Gao Y.C."/>
            <person name="Liu J.Z."/>
            <person name="Shao H.Z."/>
            <person name="Wang X."/>
            <person name="Wang C.C."/>
            <person name="Yang T.C."/>
            <person name="Huo Q.B."/>
            <person name="Li W."/>
            <person name="Chen H.Y."/>
            <person name="Chen S.E."/>
            <person name="Zhou L.G."/>
            <person name="Ni X.B."/>
            <person name="Tian J.H."/>
            <person name="Sheng Y."/>
            <person name="Liu T."/>
            <person name="Pan Y.S."/>
            <person name="Xia L.Y."/>
            <person name="Li J."/>
            <person name="Zhao F."/>
            <person name="Cao W.C."/>
        </authorList>
    </citation>
    <scope>NUCLEOTIDE SEQUENCE</scope>
    <source>
        <strain evidence="2">Rmic-2018</strain>
    </source>
</reference>